<dbReference type="AlphaFoldDB" id="A0A7J7VIQ3"/>
<organism evidence="2 3">
    <name type="scientific">Myotis myotis</name>
    <name type="common">Greater mouse-eared bat</name>
    <name type="synonym">Vespertilio myotis</name>
    <dbReference type="NCBI Taxonomy" id="51298"/>
    <lineage>
        <taxon>Eukaryota</taxon>
        <taxon>Metazoa</taxon>
        <taxon>Chordata</taxon>
        <taxon>Craniata</taxon>
        <taxon>Vertebrata</taxon>
        <taxon>Euteleostomi</taxon>
        <taxon>Mammalia</taxon>
        <taxon>Eutheria</taxon>
        <taxon>Laurasiatheria</taxon>
        <taxon>Chiroptera</taxon>
        <taxon>Yangochiroptera</taxon>
        <taxon>Vespertilionidae</taxon>
        <taxon>Myotis</taxon>
    </lineage>
</organism>
<evidence type="ECO:0000313" key="3">
    <source>
        <dbReference type="Proteomes" id="UP000527355"/>
    </source>
</evidence>
<feature type="region of interest" description="Disordered" evidence="1">
    <location>
        <begin position="94"/>
        <end position="128"/>
    </location>
</feature>
<dbReference type="EMBL" id="JABWUV010000010">
    <property type="protein sequence ID" value="KAF6324901.1"/>
    <property type="molecule type" value="Genomic_DNA"/>
</dbReference>
<dbReference type="Proteomes" id="UP000527355">
    <property type="component" value="Unassembled WGS sequence"/>
</dbReference>
<accession>A0A7J7VIQ3</accession>
<protein>
    <submittedName>
        <fullName evidence="2">Uncharacterized protein</fullName>
    </submittedName>
</protein>
<feature type="compositionally biased region" description="Basic and acidic residues" evidence="1">
    <location>
        <begin position="96"/>
        <end position="110"/>
    </location>
</feature>
<gene>
    <name evidence="2" type="ORF">mMyoMyo1_008352</name>
</gene>
<evidence type="ECO:0000256" key="1">
    <source>
        <dbReference type="SAM" id="MobiDB-lite"/>
    </source>
</evidence>
<proteinExistence type="predicted"/>
<name>A0A7J7VIQ3_MYOMY</name>
<evidence type="ECO:0000313" key="2">
    <source>
        <dbReference type="EMBL" id="KAF6324901.1"/>
    </source>
</evidence>
<comment type="caution">
    <text evidence="2">The sequence shown here is derived from an EMBL/GenBank/DDBJ whole genome shotgun (WGS) entry which is preliminary data.</text>
</comment>
<reference evidence="2 3" key="1">
    <citation type="journal article" date="2020" name="Nature">
        <title>Six reference-quality genomes reveal evolution of bat adaptations.</title>
        <authorList>
            <person name="Jebb D."/>
            <person name="Huang Z."/>
            <person name="Pippel M."/>
            <person name="Hughes G.M."/>
            <person name="Lavrichenko K."/>
            <person name="Devanna P."/>
            <person name="Winkler S."/>
            <person name="Jermiin L.S."/>
            <person name="Skirmuntt E.C."/>
            <person name="Katzourakis A."/>
            <person name="Burkitt-Gray L."/>
            <person name="Ray D.A."/>
            <person name="Sullivan K.A.M."/>
            <person name="Roscito J.G."/>
            <person name="Kirilenko B.M."/>
            <person name="Davalos L.M."/>
            <person name="Corthals A.P."/>
            <person name="Power M.L."/>
            <person name="Jones G."/>
            <person name="Ransome R.D."/>
            <person name="Dechmann D.K.N."/>
            <person name="Locatelli A.G."/>
            <person name="Puechmaille S.J."/>
            <person name="Fedrigo O."/>
            <person name="Jarvis E.D."/>
            <person name="Hiller M."/>
            <person name="Vernes S.C."/>
            <person name="Myers E.W."/>
            <person name="Teeling E.C."/>
        </authorList>
    </citation>
    <scope>NUCLEOTIDE SEQUENCE [LARGE SCALE GENOMIC DNA]</scope>
    <source>
        <strain evidence="2">MMyoMyo1</strain>
        <tissue evidence="2">Flight muscle</tissue>
    </source>
</reference>
<keyword evidence="3" id="KW-1185">Reference proteome</keyword>
<sequence>MRMSEELKGPWQVSVAGVKGVGLGDHMVVLKGPILIAWEAFAEFLKKKYKTTYVLIYEHYKHRNCFIHSCTQDLAQRRHLAGIKEMLLKITSPYGDENRQEKGTLSREPHNTIPGLQDEETEPLKGSD</sequence>